<dbReference type="Proteomes" id="UP000479000">
    <property type="component" value="Unassembled WGS sequence"/>
</dbReference>
<name>A0A6H5GLE8_9HEMI</name>
<protein>
    <submittedName>
        <fullName evidence="1">Uncharacterized protein</fullName>
    </submittedName>
</protein>
<proteinExistence type="predicted"/>
<keyword evidence="2" id="KW-1185">Reference proteome</keyword>
<dbReference type="OrthoDB" id="6594928at2759"/>
<organism evidence="1 2">
    <name type="scientific">Nesidiocoris tenuis</name>
    <dbReference type="NCBI Taxonomy" id="355587"/>
    <lineage>
        <taxon>Eukaryota</taxon>
        <taxon>Metazoa</taxon>
        <taxon>Ecdysozoa</taxon>
        <taxon>Arthropoda</taxon>
        <taxon>Hexapoda</taxon>
        <taxon>Insecta</taxon>
        <taxon>Pterygota</taxon>
        <taxon>Neoptera</taxon>
        <taxon>Paraneoptera</taxon>
        <taxon>Hemiptera</taxon>
        <taxon>Heteroptera</taxon>
        <taxon>Panheteroptera</taxon>
        <taxon>Cimicomorpha</taxon>
        <taxon>Miridae</taxon>
        <taxon>Dicyphina</taxon>
        <taxon>Nesidiocoris</taxon>
    </lineage>
</organism>
<evidence type="ECO:0000313" key="2">
    <source>
        <dbReference type="Proteomes" id="UP000479000"/>
    </source>
</evidence>
<evidence type="ECO:0000313" key="1">
    <source>
        <dbReference type="EMBL" id="CAB0004000.1"/>
    </source>
</evidence>
<reference evidence="1 2" key="1">
    <citation type="submission" date="2020-02" db="EMBL/GenBank/DDBJ databases">
        <authorList>
            <person name="Ferguson B K."/>
        </authorList>
    </citation>
    <scope>NUCLEOTIDE SEQUENCE [LARGE SCALE GENOMIC DNA]</scope>
</reference>
<dbReference type="EMBL" id="CADCXU010014316">
    <property type="protein sequence ID" value="CAB0004000.1"/>
    <property type="molecule type" value="Genomic_DNA"/>
</dbReference>
<accession>A0A6H5GLE8</accession>
<sequence>MLWDSRKMYLRSLVSVRPTKIKTISKNASRRLYSRTYHLKIKDERVPVCKNMFLNTLGVKGSESNYWIGKFTECSVPTSKTSQDIICSQEPSTEIGASRSVSANTIHTRSARLARRRHLLNFLSSLPKLPSHYCRKNSNQNYLQLDIRSYAKLYTINIDHCEAKGTNPVSTYPLVSSRV</sequence>
<dbReference type="AlphaFoldDB" id="A0A6H5GLE8"/>
<gene>
    <name evidence="1" type="ORF">NTEN_LOCUS9477</name>
</gene>